<accession>H7FV85</accession>
<dbReference type="AlphaFoldDB" id="H7FV85"/>
<name>H7FV85_FLAFP</name>
<organism evidence="1 2">
    <name type="scientific">Flavobacterium frigoris (strain PS1)</name>
    <dbReference type="NCBI Taxonomy" id="1086011"/>
    <lineage>
        <taxon>Bacteria</taxon>
        <taxon>Pseudomonadati</taxon>
        <taxon>Bacteroidota</taxon>
        <taxon>Flavobacteriia</taxon>
        <taxon>Flavobacteriales</taxon>
        <taxon>Flavobacteriaceae</taxon>
        <taxon>Flavobacterium</taxon>
    </lineage>
</organism>
<dbReference type="Proteomes" id="UP000005566">
    <property type="component" value="Unassembled WGS sequence"/>
</dbReference>
<reference evidence="1 2" key="1">
    <citation type="journal article" date="2014" name="Acta Crystallogr. D">
        <title>Structure-based characterization and antifreeze properties of a hyperactive ice-binding protein from the Antarctic bacterium Flavobacterium frigoris PS1.</title>
        <authorList>
            <person name="Do H."/>
            <person name="Kim S.J."/>
            <person name="Kim H.J."/>
            <person name="Lee J.H."/>
        </authorList>
    </citation>
    <scope>NUCLEOTIDE SEQUENCE [LARGE SCALE GENOMIC DNA]</scope>
    <source>
        <strain evidence="1 2">PS1</strain>
    </source>
</reference>
<dbReference type="EMBL" id="AHKF01000022">
    <property type="protein sequence ID" value="EIA07717.1"/>
    <property type="molecule type" value="Genomic_DNA"/>
</dbReference>
<gene>
    <name evidence="1" type="ORF">HJ01_03083</name>
</gene>
<keyword evidence="2" id="KW-1185">Reference proteome</keyword>
<evidence type="ECO:0000313" key="1">
    <source>
        <dbReference type="EMBL" id="EIA07717.1"/>
    </source>
</evidence>
<evidence type="ECO:0000313" key="2">
    <source>
        <dbReference type="Proteomes" id="UP000005566"/>
    </source>
</evidence>
<dbReference type="PATRIC" id="fig|1086011.3.peg.3022"/>
<protein>
    <submittedName>
        <fullName evidence="1">Uncharacterized protein</fullName>
    </submittedName>
</protein>
<sequence length="37" mass="4158">MRKDLTIKLIIKIAFYKNVVFINISKLTAATCGIFIG</sequence>
<proteinExistence type="predicted"/>
<comment type="caution">
    <text evidence="1">The sequence shown here is derived from an EMBL/GenBank/DDBJ whole genome shotgun (WGS) entry which is preliminary data.</text>
</comment>